<dbReference type="KEGG" id="afla:FHG64_14660"/>
<accession>A0A5B7X5S7</accession>
<organism evidence="1 2">
    <name type="scientific">Antarcticibacterium flavum</name>
    <dbReference type="NCBI Taxonomy" id="2058175"/>
    <lineage>
        <taxon>Bacteria</taxon>
        <taxon>Pseudomonadati</taxon>
        <taxon>Bacteroidota</taxon>
        <taxon>Flavobacteriia</taxon>
        <taxon>Flavobacteriales</taxon>
        <taxon>Flavobacteriaceae</taxon>
        <taxon>Antarcticibacterium</taxon>
    </lineage>
</organism>
<gene>
    <name evidence="1" type="ORF">FHG64_14660</name>
</gene>
<name>A0A5B7X5S7_9FLAO</name>
<dbReference type="EMBL" id="CP040812">
    <property type="protein sequence ID" value="QCY70540.1"/>
    <property type="molecule type" value="Genomic_DNA"/>
</dbReference>
<dbReference type="RefSeq" id="WP_139067111.1">
    <property type="nucleotide sequence ID" value="NZ_CP040812.1"/>
</dbReference>
<sequence length="202" mass="23007">MRNKVDKIWYASYGSNLLKKRFSCYIAGGTPAGAQREYAGCTDKSLPEANKPITINAELYFARKSKTWHGGGVAFIKPKFNSDAKTLGKMHLITSDQFAEVVKQEIRLEEDLVIDLETLEKRGSLLLNESSWYNQLLFLGREDGYPIFTFTNKDYLKEELNPPHETYLNTISAGLKETYGMKDVEIENYWKSKNGIKKDAEG</sequence>
<evidence type="ECO:0000313" key="1">
    <source>
        <dbReference type="EMBL" id="QCY70540.1"/>
    </source>
</evidence>
<dbReference type="OrthoDB" id="8538589at2"/>
<reference evidence="1 2" key="1">
    <citation type="submission" date="2019-06" db="EMBL/GenBank/DDBJ databases">
        <title>Complete genome sequence of Antarcticibacterium flavum KCTC 52984T from an Antarctic marine sediment.</title>
        <authorList>
            <person name="Lee Y.M."/>
            <person name="Shin S.C."/>
        </authorList>
    </citation>
    <scope>NUCLEOTIDE SEQUENCE [LARGE SCALE GENOMIC DNA]</scope>
    <source>
        <strain evidence="1 2">KCTC 52984</strain>
    </source>
</reference>
<dbReference type="Proteomes" id="UP000309016">
    <property type="component" value="Chromosome"/>
</dbReference>
<protein>
    <recommendedName>
        <fullName evidence="3">Histone deacetylase</fullName>
    </recommendedName>
</protein>
<proteinExistence type="predicted"/>
<evidence type="ECO:0000313" key="2">
    <source>
        <dbReference type="Proteomes" id="UP000309016"/>
    </source>
</evidence>
<dbReference type="Gene3D" id="3.10.490.10">
    <property type="entry name" value="Gamma-glutamyl cyclotransferase-like"/>
    <property type="match status" value="1"/>
</dbReference>
<keyword evidence="2" id="KW-1185">Reference proteome</keyword>
<dbReference type="AlphaFoldDB" id="A0A5B7X5S7"/>
<evidence type="ECO:0008006" key="3">
    <source>
        <dbReference type="Google" id="ProtNLM"/>
    </source>
</evidence>